<dbReference type="EMBL" id="FMJY01000007">
    <property type="protein sequence ID" value="SCO87870.1"/>
    <property type="molecule type" value="Genomic_DNA"/>
</dbReference>
<evidence type="ECO:0000313" key="1">
    <source>
        <dbReference type="EMBL" id="SCO87870.1"/>
    </source>
</evidence>
<dbReference type="AlphaFoldDB" id="A0A2H3TST1"/>
<sequence length="205" mass="23681">MVSKHPPDPSKYRAYVVHERHQFISLYLSYLGNDESARWEDKLKLVYETIMQDLDKKDLKDHKADRIAWDKHFRDGCGEAIMWPFQSIDATPDDIADAISPTYQTWRLSRGLPICDSPKTFGDRKATVLSLSQLQMLWDEFSPYSSLKGQPPVTGPYQIVLPAWIDTDNLFFGRGHLLDTINSEIILLHLAVSWNKEDESYLTFS</sequence>
<accession>A0A2H3TST1</accession>
<evidence type="ECO:0000313" key="2">
    <source>
        <dbReference type="Proteomes" id="UP000219369"/>
    </source>
</evidence>
<dbReference type="VEuPathDB" id="FungiDB:FOC1_g10012275"/>
<dbReference type="VEuPathDB" id="FungiDB:HZS61_017056"/>
<organism evidence="1 2">
    <name type="scientific">Fusarium oxysporum</name>
    <name type="common">Fusarium vascular wilt</name>
    <dbReference type="NCBI Taxonomy" id="5507"/>
    <lineage>
        <taxon>Eukaryota</taxon>
        <taxon>Fungi</taxon>
        <taxon>Dikarya</taxon>
        <taxon>Ascomycota</taxon>
        <taxon>Pezizomycotina</taxon>
        <taxon>Sordariomycetes</taxon>
        <taxon>Hypocreomycetidae</taxon>
        <taxon>Hypocreales</taxon>
        <taxon>Nectriaceae</taxon>
        <taxon>Fusarium</taxon>
        <taxon>Fusarium oxysporum species complex</taxon>
    </lineage>
</organism>
<gene>
    <name evidence="1" type="ORF">FRV6_11997</name>
</gene>
<name>A0A2H3TST1_FUSOX</name>
<dbReference type="Proteomes" id="UP000219369">
    <property type="component" value="Unassembled WGS sequence"/>
</dbReference>
<reference evidence="2" key="1">
    <citation type="submission" date="2016-09" db="EMBL/GenBank/DDBJ databases">
        <authorList>
            <person name="Guldener U."/>
        </authorList>
    </citation>
    <scope>NUCLEOTIDE SEQUENCE [LARGE SCALE GENOMIC DNA]</scope>
    <source>
        <strain evidence="2">V64-1</strain>
    </source>
</reference>
<protein>
    <submittedName>
        <fullName evidence="1">Uncharacterized protein</fullName>
    </submittedName>
</protein>
<dbReference type="OrthoDB" id="5063276at2759"/>
<proteinExistence type="predicted"/>